<evidence type="ECO:0000256" key="1">
    <source>
        <dbReference type="SAM" id="SignalP"/>
    </source>
</evidence>
<evidence type="ECO:0000313" key="3">
    <source>
        <dbReference type="Proteomes" id="UP000289152"/>
    </source>
</evidence>
<dbReference type="EMBL" id="SDIL01000070">
    <property type="protein sequence ID" value="RXK37357.1"/>
    <property type="molecule type" value="Genomic_DNA"/>
</dbReference>
<keyword evidence="3" id="KW-1185">Reference proteome</keyword>
<gene>
    <name evidence="2" type="ORF">M231_05344</name>
</gene>
<proteinExistence type="predicted"/>
<keyword evidence="1" id="KW-0732">Signal</keyword>
<feature type="chain" id="PRO_5020289126" evidence="1">
    <location>
        <begin position="18"/>
        <end position="187"/>
    </location>
</feature>
<sequence length="187" mass="19476">MIFTRLALFALPILGLASPVVKEDNKAISKRDTTIDVLNGLNVNIDNIISQVGTIDTNNVNVDQISTALTAIVSALSQATTAVSTSAAKRALMGDFEKRDDLQEAGTVLAAIITKVLQFVKQLLPILDQFPLLGSLVASIQTGLVTLLKGVDLVLVGVVQVVSGLLSGLSGLLTSLQFGLLAGLLGL</sequence>
<dbReference type="OrthoDB" id="2575973at2759"/>
<protein>
    <submittedName>
        <fullName evidence="2">Uncharacterized protein</fullName>
    </submittedName>
</protein>
<accession>A0A4V1M3M2</accession>
<comment type="caution">
    <text evidence="2">The sequence shown here is derived from an EMBL/GenBank/DDBJ whole genome shotgun (WGS) entry which is preliminary data.</text>
</comment>
<name>A0A4V1M3M2_TREME</name>
<dbReference type="VEuPathDB" id="FungiDB:TREMEDRAFT_59268"/>
<dbReference type="InParanoid" id="A0A4V1M3M2"/>
<dbReference type="AlphaFoldDB" id="A0A4V1M3M2"/>
<evidence type="ECO:0000313" key="2">
    <source>
        <dbReference type="EMBL" id="RXK37357.1"/>
    </source>
</evidence>
<reference evidence="2 3" key="1">
    <citation type="submission" date="2016-06" db="EMBL/GenBank/DDBJ databases">
        <title>Evolution of pathogenesis and genome organization in the Tremellales.</title>
        <authorList>
            <person name="Cuomo C."/>
            <person name="Litvintseva A."/>
            <person name="Heitman J."/>
            <person name="Chen Y."/>
            <person name="Sun S."/>
            <person name="Springer D."/>
            <person name="Dromer F."/>
            <person name="Young S."/>
            <person name="Zeng Q."/>
            <person name="Chapman S."/>
            <person name="Gujja S."/>
            <person name="Saif S."/>
            <person name="Birren B."/>
        </authorList>
    </citation>
    <scope>NUCLEOTIDE SEQUENCE [LARGE SCALE GENOMIC DNA]</scope>
    <source>
        <strain evidence="2 3">ATCC 28783</strain>
    </source>
</reference>
<dbReference type="Proteomes" id="UP000289152">
    <property type="component" value="Unassembled WGS sequence"/>
</dbReference>
<organism evidence="2 3">
    <name type="scientific">Tremella mesenterica</name>
    <name type="common">Jelly fungus</name>
    <dbReference type="NCBI Taxonomy" id="5217"/>
    <lineage>
        <taxon>Eukaryota</taxon>
        <taxon>Fungi</taxon>
        <taxon>Dikarya</taxon>
        <taxon>Basidiomycota</taxon>
        <taxon>Agaricomycotina</taxon>
        <taxon>Tremellomycetes</taxon>
        <taxon>Tremellales</taxon>
        <taxon>Tremellaceae</taxon>
        <taxon>Tremella</taxon>
    </lineage>
</organism>
<feature type="signal peptide" evidence="1">
    <location>
        <begin position="1"/>
        <end position="17"/>
    </location>
</feature>